<dbReference type="EMBL" id="GBRH01242189">
    <property type="protein sequence ID" value="JAD55706.1"/>
    <property type="molecule type" value="Transcribed_RNA"/>
</dbReference>
<reference evidence="1" key="1">
    <citation type="submission" date="2014-09" db="EMBL/GenBank/DDBJ databases">
        <authorList>
            <person name="Magalhaes I.L.F."/>
            <person name="Oliveira U."/>
            <person name="Santos F.R."/>
            <person name="Vidigal T.H.D.A."/>
            <person name="Brescovit A.D."/>
            <person name="Santos A.J."/>
        </authorList>
    </citation>
    <scope>NUCLEOTIDE SEQUENCE</scope>
    <source>
        <tissue evidence="1">Shoot tissue taken approximately 20 cm above the soil surface</tissue>
    </source>
</reference>
<evidence type="ECO:0000313" key="1">
    <source>
        <dbReference type="EMBL" id="JAD55706.1"/>
    </source>
</evidence>
<name>A0A0A9AX72_ARUDO</name>
<dbReference type="AlphaFoldDB" id="A0A0A9AX72"/>
<accession>A0A0A9AX72</accession>
<reference evidence="1" key="2">
    <citation type="journal article" date="2015" name="Data Brief">
        <title>Shoot transcriptome of the giant reed, Arundo donax.</title>
        <authorList>
            <person name="Barrero R.A."/>
            <person name="Guerrero F.D."/>
            <person name="Moolhuijzen P."/>
            <person name="Goolsby J.A."/>
            <person name="Tidwell J."/>
            <person name="Bellgard S.E."/>
            <person name="Bellgard M.I."/>
        </authorList>
    </citation>
    <scope>NUCLEOTIDE SEQUENCE</scope>
    <source>
        <tissue evidence="1">Shoot tissue taken approximately 20 cm above the soil surface</tissue>
    </source>
</reference>
<proteinExistence type="predicted"/>
<sequence length="27" mass="3238">MPCVICDYVKSWTSRLLYPVIVVLEYF</sequence>
<organism evidence="1">
    <name type="scientific">Arundo donax</name>
    <name type="common">Giant reed</name>
    <name type="synonym">Donax arundinaceus</name>
    <dbReference type="NCBI Taxonomy" id="35708"/>
    <lineage>
        <taxon>Eukaryota</taxon>
        <taxon>Viridiplantae</taxon>
        <taxon>Streptophyta</taxon>
        <taxon>Embryophyta</taxon>
        <taxon>Tracheophyta</taxon>
        <taxon>Spermatophyta</taxon>
        <taxon>Magnoliopsida</taxon>
        <taxon>Liliopsida</taxon>
        <taxon>Poales</taxon>
        <taxon>Poaceae</taxon>
        <taxon>PACMAD clade</taxon>
        <taxon>Arundinoideae</taxon>
        <taxon>Arundineae</taxon>
        <taxon>Arundo</taxon>
    </lineage>
</organism>
<protein>
    <submittedName>
        <fullName evidence="1">Uncharacterized protein</fullName>
    </submittedName>
</protein>